<organism evidence="3 4">
    <name type="scientific">Rhodococcus baikonurensis</name>
    <dbReference type="NCBI Taxonomy" id="172041"/>
    <lineage>
        <taxon>Bacteria</taxon>
        <taxon>Bacillati</taxon>
        <taxon>Actinomycetota</taxon>
        <taxon>Actinomycetes</taxon>
        <taxon>Mycobacteriales</taxon>
        <taxon>Nocardiaceae</taxon>
        <taxon>Rhodococcus</taxon>
        <taxon>Rhodococcus erythropolis group</taxon>
    </lineage>
</organism>
<dbReference type="PROSITE" id="PS00383">
    <property type="entry name" value="TYR_PHOSPHATASE_1"/>
    <property type="match status" value="1"/>
</dbReference>
<comment type="caution">
    <text evidence="3">The sequence shown here is derived from an EMBL/GenBank/DDBJ whole genome shotgun (WGS) entry which is preliminary data.</text>
</comment>
<proteinExistence type="inferred from homology"/>
<dbReference type="InterPro" id="IPR026893">
    <property type="entry name" value="Tyr/Ser_Pase_IphP-type"/>
</dbReference>
<evidence type="ECO:0000256" key="1">
    <source>
        <dbReference type="ARBA" id="ARBA00009580"/>
    </source>
</evidence>
<evidence type="ECO:0000313" key="3">
    <source>
        <dbReference type="EMBL" id="MFB9784823.1"/>
    </source>
</evidence>
<dbReference type="InterPro" id="IPR016130">
    <property type="entry name" value="Tyr_Pase_AS"/>
</dbReference>
<dbReference type="RefSeq" id="WP_196813413.1">
    <property type="nucleotide sequence ID" value="NZ_JBHMAS010000097.1"/>
</dbReference>
<feature type="domain" description="Tyrosine specific protein phosphatases" evidence="2">
    <location>
        <begin position="105"/>
        <end position="152"/>
    </location>
</feature>
<dbReference type="Gene3D" id="3.90.190.10">
    <property type="entry name" value="Protein tyrosine phosphatase superfamily"/>
    <property type="match status" value="1"/>
</dbReference>
<accession>A0ABV5XQR9</accession>
<dbReference type="Proteomes" id="UP001589587">
    <property type="component" value="Unassembled WGS sequence"/>
</dbReference>
<keyword evidence="3" id="KW-0378">Hydrolase</keyword>
<evidence type="ECO:0000313" key="4">
    <source>
        <dbReference type="Proteomes" id="UP001589587"/>
    </source>
</evidence>
<dbReference type="EMBL" id="JBHMAS010000097">
    <property type="protein sequence ID" value="MFB9784823.1"/>
    <property type="molecule type" value="Genomic_DNA"/>
</dbReference>
<dbReference type="InterPro" id="IPR029021">
    <property type="entry name" value="Prot-tyrosine_phosphatase-like"/>
</dbReference>
<dbReference type="InterPro" id="IPR000387">
    <property type="entry name" value="Tyr_Pase_dom"/>
</dbReference>
<dbReference type="PANTHER" id="PTHR31126:SF1">
    <property type="entry name" value="TYROSINE SPECIFIC PROTEIN PHOSPHATASES DOMAIN-CONTAINING PROTEIN"/>
    <property type="match status" value="1"/>
</dbReference>
<dbReference type="GO" id="GO:0004725">
    <property type="term" value="F:protein tyrosine phosphatase activity"/>
    <property type="evidence" value="ECO:0007669"/>
    <property type="project" value="UniProtKB-EC"/>
</dbReference>
<reference evidence="3 4" key="1">
    <citation type="submission" date="2024-09" db="EMBL/GenBank/DDBJ databases">
        <authorList>
            <person name="Sun Q."/>
            <person name="Mori K."/>
        </authorList>
    </citation>
    <scope>NUCLEOTIDE SEQUENCE [LARGE SCALE GENOMIC DNA]</scope>
    <source>
        <strain evidence="3 4">JCM 11411</strain>
    </source>
</reference>
<dbReference type="PANTHER" id="PTHR31126">
    <property type="entry name" value="TYROSINE-PROTEIN PHOSPHATASE"/>
    <property type="match status" value="1"/>
</dbReference>
<sequence>MTTSSPLRRLSVGATYNLRDIGDYQTADGAHTVWGCLFRSDAARFTDAADIIALGLRTVVDLRDEPELAALPTGLDVLVPNVVHRPLNPRPLLTDVRNSPDPLGELYVALVRERGPELASIIAQLAQPGALPALVHCAAGKDRTGVVIALVLSAIGVPDEAVAADYALTADYLTAEFFAALPAESDSAGVGNTGMHGARTESMLAMLRVLSAEHGGARAYLAGHGVSEEALDHLRTALTR</sequence>
<gene>
    <name evidence="3" type="ORF">ACFFQ6_34540</name>
</gene>
<dbReference type="SUPFAM" id="SSF52799">
    <property type="entry name" value="(Phosphotyrosine protein) phosphatases II"/>
    <property type="match status" value="1"/>
</dbReference>
<protein>
    <submittedName>
        <fullName evidence="3">Tyrosine-protein phosphatase</fullName>
        <ecNumber evidence="3">3.1.3.48</ecNumber>
    </submittedName>
</protein>
<dbReference type="PROSITE" id="PS50056">
    <property type="entry name" value="TYR_PHOSPHATASE_2"/>
    <property type="match status" value="1"/>
</dbReference>
<dbReference type="EC" id="3.1.3.48" evidence="3"/>
<keyword evidence="4" id="KW-1185">Reference proteome</keyword>
<dbReference type="Pfam" id="PF13350">
    <property type="entry name" value="Y_phosphatase3"/>
    <property type="match status" value="1"/>
</dbReference>
<evidence type="ECO:0000259" key="2">
    <source>
        <dbReference type="PROSITE" id="PS50056"/>
    </source>
</evidence>
<name>A0ABV5XQR9_9NOCA</name>
<comment type="similarity">
    <text evidence="1">Belongs to the protein-tyrosine phosphatase family.</text>
</comment>